<dbReference type="InterPro" id="IPR023631">
    <property type="entry name" value="Amidase_dom"/>
</dbReference>
<dbReference type="InterPro" id="IPR000120">
    <property type="entry name" value="Amidase"/>
</dbReference>
<dbReference type="AlphaFoldDB" id="A0A9X0UF84"/>
<dbReference type="PROSITE" id="PS00571">
    <property type="entry name" value="AMIDASES"/>
    <property type="match status" value="1"/>
</dbReference>
<name>A0A9X0UF84_9PROT</name>
<dbReference type="GO" id="GO:0003824">
    <property type="term" value="F:catalytic activity"/>
    <property type="evidence" value="ECO:0007669"/>
    <property type="project" value="InterPro"/>
</dbReference>
<comment type="caution">
    <text evidence="2">The sequence shown here is derived from an EMBL/GenBank/DDBJ whole genome shotgun (WGS) entry which is preliminary data.</text>
</comment>
<evidence type="ECO:0000313" key="3">
    <source>
        <dbReference type="Proteomes" id="UP000600101"/>
    </source>
</evidence>
<keyword evidence="3" id="KW-1185">Reference proteome</keyword>
<dbReference type="Pfam" id="PF01425">
    <property type="entry name" value="Amidase"/>
    <property type="match status" value="1"/>
</dbReference>
<sequence>MGVSDLHYLTIAEAAQRIAARDLSPVDLTCAFLDRIAAVDGALNSFIAVTADLALAAARQTEAEIMAGRHRGPLHGVPYALKDIYDTGGIATTGHSARCKDRIPVGDAPVVARLREAGGVLLGKLATHEFATGGPSWDLPWPPARNPWDLTRFPGGSSSGSGAAVAAGLAPGAMGSDTGGSIRLPAAFCGTAGIKPTYGRVSKRGVLPLSFTLDNAGPLAWTVEDCAIMLQAIAGHDSLDPASAEVPVPDYGASLRQGVKGLRIGLVRHWYETEGRATAEVVAAMDTTAEVLRSLGAEVREVTLRPLAEYQSCMRLITLSESFSIHGDRLREHPGDYGEVFRYRIIPGAFVPATDYVQALRQQRILAQGMFDALLEVDALITASTWGEAPVMAAMRAEANFASPPLTNPFNVSQLPTLSLCNGFSANGLPLSLQIAGRAFDEATVFRIGHAYEAATSWRAQRPAVPSTPVRDTPVDQAAPPPAEATRAIYAALATQAALPLDARQFAQACEAIPHVEAMGAVMPRTLPFGAELATTFAFDGE</sequence>
<dbReference type="InterPro" id="IPR020556">
    <property type="entry name" value="Amidase_CS"/>
</dbReference>
<feature type="domain" description="Amidase" evidence="1">
    <location>
        <begin position="27"/>
        <end position="445"/>
    </location>
</feature>
<gene>
    <name evidence="2" type="ORF">H7965_25905</name>
</gene>
<dbReference type="InterPro" id="IPR036928">
    <property type="entry name" value="AS_sf"/>
</dbReference>
<dbReference type="PANTHER" id="PTHR11895:SF176">
    <property type="entry name" value="AMIDASE AMID-RELATED"/>
    <property type="match status" value="1"/>
</dbReference>
<dbReference type="SUPFAM" id="SSF75304">
    <property type="entry name" value="Amidase signature (AS) enzymes"/>
    <property type="match status" value="1"/>
</dbReference>
<dbReference type="PANTHER" id="PTHR11895">
    <property type="entry name" value="TRANSAMIDASE"/>
    <property type="match status" value="1"/>
</dbReference>
<evidence type="ECO:0000259" key="1">
    <source>
        <dbReference type="Pfam" id="PF01425"/>
    </source>
</evidence>
<reference evidence="2" key="1">
    <citation type="submission" date="2020-08" db="EMBL/GenBank/DDBJ databases">
        <authorList>
            <person name="Hu Y."/>
            <person name="Nguyen S.V."/>
            <person name="Li F."/>
            <person name="Fanning S."/>
        </authorList>
    </citation>
    <scope>NUCLEOTIDE SEQUENCE</scope>
    <source>
        <strain evidence="2">SYSU D8009</strain>
    </source>
</reference>
<proteinExistence type="predicted"/>
<protein>
    <submittedName>
        <fullName evidence="2">Amidase</fullName>
    </submittedName>
</protein>
<accession>A0A9X0UF84</accession>
<dbReference type="Gene3D" id="3.90.1300.10">
    <property type="entry name" value="Amidase signature (AS) domain"/>
    <property type="match status" value="1"/>
</dbReference>
<organism evidence="2 3">
    <name type="scientific">Siccirubricoccus deserti</name>
    <dbReference type="NCBI Taxonomy" id="2013562"/>
    <lineage>
        <taxon>Bacteria</taxon>
        <taxon>Pseudomonadati</taxon>
        <taxon>Pseudomonadota</taxon>
        <taxon>Alphaproteobacteria</taxon>
        <taxon>Acetobacterales</taxon>
        <taxon>Roseomonadaceae</taxon>
        <taxon>Siccirubricoccus</taxon>
    </lineage>
</organism>
<evidence type="ECO:0000313" key="2">
    <source>
        <dbReference type="EMBL" id="MBC4018699.1"/>
    </source>
</evidence>
<dbReference type="Proteomes" id="UP000600101">
    <property type="component" value="Unassembled WGS sequence"/>
</dbReference>
<dbReference type="EMBL" id="JACOMF010000072">
    <property type="protein sequence ID" value="MBC4018699.1"/>
    <property type="molecule type" value="Genomic_DNA"/>
</dbReference>